<name>A0AA94M120_9STRE</name>
<accession>A0AA94M120</accession>
<reference evidence="1 2" key="1">
    <citation type="submission" date="2018-06" db="EMBL/GenBank/DDBJ databases">
        <authorList>
            <consortium name="Pathogen Informatics"/>
            <person name="Doyle S."/>
        </authorList>
    </citation>
    <scope>NUCLEOTIDE SEQUENCE [LARGE SCALE GENOMIC DNA]</scope>
    <source>
        <strain evidence="1 2">NCTC13773</strain>
    </source>
</reference>
<evidence type="ECO:0000313" key="1">
    <source>
        <dbReference type="EMBL" id="SQG78598.1"/>
    </source>
</evidence>
<protein>
    <submittedName>
        <fullName evidence="1">Uncharacterized protein</fullName>
    </submittedName>
</protein>
<gene>
    <name evidence="1" type="ORF">NCTC13773_00364</name>
</gene>
<dbReference type="AlphaFoldDB" id="A0AA94M120"/>
<dbReference type="Proteomes" id="UP000249013">
    <property type="component" value="Chromosome 1"/>
</dbReference>
<dbReference type="EMBL" id="LS483409">
    <property type="protein sequence ID" value="SQG78598.1"/>
    <property type="molecule type" value="Genomic_DNA"/>
</dbReference>
<evidence type="ECO:0000313" key="2">
    <source>
        <dbReference type="Proteomes" id="UP000249013"/>
    </source>
</evidence>
<organism evidence="1 2">
    <name type="scientific">Streptococcus gallolyticus</name>
    <dbReference type="NCBI Taxonomy" id="315405"/>
    <lineage>
        <taxon>Bacteria</taxon>
        <taxon>Bacillati</taxon>
        <taxon>Bacillota</taxon>
        <taxon>Bacilli</taxon>
        <taxon>Lactobacillales</taxon>
        <taxon>Streptococcaceae</taxon>
        <taxon>Streptococcus</taxon>
    </lineage>
</organism>
<sequence length="97" mass="10122">MIDGNYNVILKTPMGAKKGELHLEATNDVLTGNITVGGKGTALENGTVSGDNFSFSGSLKSALGNITYDCSGTVEENALVATVKTKKGNFQLKGNRK</sequence>
<dbReference type="RefSeq" id="WP_077496153.1">
    <property type="nucleotide sequence ID" value="NZ_LS483409.1"/>
</dbReference>
<proteinExistence type="predicted"/>